<gene>
    <name evidence="1" type="ORF">AZE42_06542</name>
</gene>
<accession>A0A1J8PIP1</accession>
<organism evidence="1 2">
    <name type="scientific">Rhizopogon vesiculosus</name>
    <dbReference type="NCBI Taxonomy" id="180088"/>
    <lineage>
        <taxon>Eukaryota</taxon>
        <taxon>Fungi</taxon>
        <taxon>Dikarya</taxon>
        <taxon>Basidiomycota</taxon>
        <taxon>Agaricomycotina</taxon>
        <taxon>Agaricomycetes</taxon>
        <taxon>Agaricomycetidae</taxon>
        <taxon>Boletales</taxon>
        <taxon>Suillineae</taxon>
        <taxon>Rhizopogonaceae</taxon>
        <taxon>Rhizopogon</taxon>
    </lineage>
</organism>
<reference evidence="1 2" key="1">
    <citation type="submission" date="2016-03" db="EMBL/GenBank/DDBJ databases">
        <title>Comparative genomics of the ectomycorrhizal sister species Rhizopogon vinicolor and Rhizopogon vesiculosus (Basidiomycota: Boletales) reveals a divergence of the mating type B locus.</title>
        <authorList>
            <person name="Mujic A.B."/>
            <person name="Kuo A."/>
            <person name="Tritt A."/>
            <person name="Lipzen A."/>
            <person name="Chen C."/>
            <person name="Johnson J."/>
            <person name="Sharma A."/>
            <person name="Barry K."/>
            <person name="Grigoriev I.V."/>
            <person name="Spatafora J.W."/>
        </authorList>
    </citation>
    <scope>NUCLEOTIDE SEQUENCE [LARGE SCALE GENOMIC DNA]</scope>
    <source>
        <strain evidence="1 2">AM-OR11-056</strain>
    </source>
</reference>
<dbReference type="OrthoDB" id="10347583at2759"/>
<dbReference type="Proteomes" id="UP000183567">
    <property type="component" value="Unassembled WGS sequence"/>
</dbReference>
<evidence type="ECO:0000313" key="1">
    <source>
        <dbReference type="EMBL" id="OJA08439.1"/>
    </source>
</evidence>
<dbReference type="STRING" id="180088.A0A1J8PIP1"/>
<protein>
    <submittedName>
        <fullName evidence="1">Uncharacterized protein</fullName>
    </submittedName>
</protein>
<name>A0A1J8PIP1_9AGAM</name>
<sequence length="119" mass="13875">MYVAVDKVQPLGVSRTTTYTSDSNFHKFNHWDSYPENLGVKTLDSTRYPNAIALKRQQLGEALDKLDDRDQLDEDGDFKLSKNRPQNDLLMYWIYELDLDHNIFHINADNDMMTAESCQ</sequence>
<evidence type="ECO:0000313" key="2">
    <source>
        <dbReference type="Proteomes" id="UP000183567"/>
    </source>
</evidence>
<dbReference type="AlphaFoldDB" id="A0A1J8PIP1"/>
<proteinExistence type="predicted"/>
<keyword evidence="2" id="KW-1185">Reference proteome</keyword>
<dbReference type="EMBL" id="LVVM01006301">
    <property type="protein sequence ID" value="OJA08439.1"/>
    <property type="molecule type" value="Genomic_DNA"/>
</dbReference>
<comment type="caution">
    <text evidence="1">The sequence shown here is derived from an EMBL/GenBank/DDBJ whole genome shotgun (WGS) entry which is preliminary data.</text>
</comment>